<gene>
    <name evidence="1" type="ORF">B1s21122_01390</name>
</gene>
<dbReference type="KEGG" id="abam:B1s21122_01390"/>
<organism evidence="1 2">
    <name type="scientific">Candidatus Nanopelagicus limnae</name>
    <dbReference type="NCBI Taxonomy" id="1884634"/>
    <lineage>
        <taxon>Bacteria</taxon>
        <taxon>Bacillati</taxon>
        <taxon>Actinomycetota</taxon>
        <taxon>Actinomycetes</taxon>
        <taxon>Candidatus Nanopelagicales</taxon>
        <taxon>Candidatus Nanopelagicaceae</taxon>
        <taxon>Candidatus Nanopelagicus</taxon>
    </lineage>
</organism>
<accession>A0A249JWW1</accession>
<evidence type="ECO:0000313" key="2">
    <source>
        <dbReference type="Proteomes" id="UP000217153"/>
    </source>
</evidence>
<dbReference type="EMBL" id="CP016768">
    <property type="protein sequence ID" value="ASY09018.1"/>
    <property type="molecule type" value="Genomic_DNA"/>
</dbReference>
<sequence>MTIIQPIKSETVSKQTKLYLVPSVDKEFGPEWFHPKFSPMPSALSDLPELHQWSESFVIKVLEVWSGRRALSQLSRNCHRSVLKKINEQMCSLTQRCQIRKFYFHQPIEGVVEVTVTLRVIDRVRSLILRFEGVDKRWICTELTLL</sequence>
<dbReference type="Pfam" id="PF20060">
    <property type="entry name" value="DUF6459"/>
    <property type="match status" value="1"/>
</dbReference>
<proteinExistence type="predicted"/>
<evidence type="ECO:0000313" key="1">
    <source>
        <dbReference type="EMBL" id="ASY09018.1"/>
    </source>
</evidence>
<keyword evidence="2" id="KW-1185">Reference proteome</keyword>
<dbReference type="Proteomes" id="UP000217153">
    <property type="component" value="Chromosome"/>
</dbReference>
<dbReference type="AlphaFoldDB" id="A0A249JWW1"/>
<name>A0A249JWW1_9ACTN</name>
<protein>
    <submittedName>
        <fullName evidence="1">Uncharacterized protein</fullName>
    </submittedName>
</protein>
<dbReference type="RefSeq" id="WP_095680326.1">
    <property type="nucleotide sequence ID" value="NZ_CP016768.2"/>
</dbReference>
<dbReference type="InterPro" id="IPR045596">
    <property type="entry name" value="DUF6459"/>
</dbReference>
<dbReference type="OrthoDB" id="3266345at2"/>
<reference evidence="2" key="1">
    <citation type="submission" date="2016-10" db="EMBL/GenBank/DDBJ databases">
        <title>High microdiversification within the ubiquitous acI lineage of Actinobacteria.</title>
        <authorList>
            <person name="Neuenschwander S.M."/>
            <person name="Salcher M."/>
            <person name="Ghai R."/>
            <person name="Pernthaler J."/>
        </authorList>
    </citation>
    <scope>NUCLEOTIDE SEQUENCE [LARGE SCALE GENOMIC DNA]</scope>
</reference>